<name>A0AAD8P6M7_TARER</name>
<dbReference type="AlphaFoldDB" id="A0AAD8P6M7"/>
<evidence type="ECO:0000313" key="3">
    <source>
        <dbReference type="Proteomes" id="UP001229421"/>
    </source>
</evidence>
<keyword evidence="3" id="KW-1185">Reference proteome</keyword>
<comment type="caution">
    <text evidence="2">The sequence shown here is derived from an EMBL/GenBank/DDBJ whole genome shotgun (WGS) entry which is preliminary data.</text>
</comment>
<feature type="coiled-coil region" evidence="1">
    <location>
        <begin position="124"/>
        <end position="151"/>
    </location>
</feature>
<reference evidence="2" key="1">
    <citation type="journal article" date="2023" name="bioRxiv">
        <title>Improved chromosome-level genome assembly for marigold (Tagetes erecta).</title>
        <authorList>
            <person name="Jiang F."/>
            <person name="Yuan L."/>
            <person name="Wang S."/>
            <person name="Wang H."/>
            <person name="Xu D."/>
            <person name="Wang A."/>
            <person name="Fan W."/>
        </authorList>
    </citation>
    <scope>NUCLEOTIDE SEQUENCE</scope>
    <source>
        <strain evidence="2">WSJ</strain>
        <tissue evidence="2">Leaf</tissue>
    </source>
</reference>
<evidence type="ECO:0000256" key="1">
    <source>
        <dbReference type="SAM" id="Coils"/>
    </source>
</evidence>
<sequence length="165" mass="18542">MVVKKLLKTKIENRDTVLDIEVIKTVMNVGQNVQNLVKNCVIVRKKGAPLTTVHLQRMVTETDKGVTVKLETEIGIETGKRIVLGEGVNMRERKTKNMIEHIEVEAGQKDTKMNGTGRRVVIQKLRIEKEKKKKRGKLENLIEKADAVEQSSGSGTHVMGLNIVY</sequence>
<accession>A0AAD8P6M7</accession>
<gene>
    <name evidence="2" type="ORF">QVD17_00051</name>
</gene>
<proteinExistence type="predicted"/>
<keyword evidence="1" id="KW-0175">Coiled coil</keyword>
<protein>
    <submittedName>
        <fullName evidence="2">Uncharacterized protein</fullName>
    </submittedName>
</protein>
<dbReference type="EMBL" id="JAUHHV010000001">
    <property type="protein sequence ID" value="KAK1434314.1"/>
    <property type="molecule type" value="Genomic_DNA"/>
</dbReference>
<dbReference type="Proteomes" id="UP001229421">
    <property type="component" value="Unassembled WGS sequence"/>
</dbReference>
<organism evidence="2 3">
    <name type="scientific">Tagetes erecta</name>
    <name type="common">African marigold</name>
    <dbReference type="NCBI Taxonomy" id="13708"/>
    <lineage>
        <taxon>Eukaryota</taxon>
        <taxon>Viridiplantae</taxon>
        <taxon>Streptophyta</taxon>
        <taxon>Embryophyta</taxon>
        <taxon>Tracheophyta</taxon>
        <taxon>Spermatophyta</taxon>
        <taxon>Magnoliopsida</taxon>
        <taxon>eudicotyledons</taxon>
        <taxon>Gunneridae</taxon>
        <taxon>Pentapetalae</taxon>
        <taxon>asterids</taxon>
        <taxon>campanulids</taxon>
        <taxon>Asterales</taxon>
        <taxon>Asteraceae</taxon>
        <taxon>Asteroideae</taxon>
        <taxon>Heliantheae alliance</taxon>
        <taxon>Tageteae</taxon>
        <taxon>Tagetes</taxon>
    </lineage>
</organism>
<evidence type="ECO:0000313" key="2">
    <source>
        <dbReference type="EMBL" id="KAK1434314.1"/>
    </source>
</evidence>